<keyword evidence="8" id="KW-0464">Manganese</keyword>
<dbReference type="PANTHER" id="PTHR32057:SF14">
    <property type="entry name" value="PROTEIN ADENYLYLTRANSFERASE SELO, MITOCHONDRIAL"/>
    <property type="match status" value="1"/>
</dbReference>
<dbReference type="GO" id="GO:0070733">
    <property type="term" value="F:AMPylase activity"/>
    <property type="evidence" value="ECO:0007669"/>
    <property type="project" value="UniProtKB-EC"/>
</dbReference>
<dbReference type="Pfam" id="PF02696">
    <property type="entry name" value="SelO"/>
    <property type="match status" value="1"/>
</dbReference>
<feature type="binding site" evidence="8">
    <location>
        <position position="113"/>
    </location>
    <ligand>
        <name>ATP</name>
        <dbReference type="ChEBI" id="CHEBI:30616"/>
    </ligand>
</feature>
<comment type="catalytic activity">
    <reaction evidence="8">
        <text>L-tyrosyl-[protein] + ATP = O-(5'-adenylyl)-L-tyrosyl-[protein] + diphosphate</text>
        <dbReference type="Rhea" id="RHEA:54288"/>
        <dbReference type="Rhea" id="RHEA-COMP:10136"/>
        <dbReference type="Rhea" id="RHEA-COMP:13846"/>
        <dbReference type="ChEBI" id="CHEBI:30616"/>
        <dbReference type="ChEBI" id="CHEBI:33019"/>
        <dbReference type="ChEBI" id="CHEBI:46858"/>
        <dbReference type="ChEBI" id="CHEBI:83624"/>
        <dbReference type="EC" id="2.7.7.108"/>
    </reaction>
</comment>
<dbReference type="EC" id="2.7.7.-" evidence="8"/>
<keyword evidence="10" id="KW-1185">Reference proteome</keyword>
<feature type="binding site" evidence="8">
    <location>
        <position position="93"/>
    </location>
    <ligand>
        <name>ATP</name>
        <dbReference type="ChEBI" id="CHEBI:30616"/>
    </ligand>
</feature>
<dbReference type="GO" id="GO:0005524">
    <property type="term" value="F:ATP binding"/>
    <property type="evidence" value="ECO:0007669"/>
    <property type="project" value="UniProtKB-UniRule"/>
</dbReference>
<evidence type="ECO:0000256" key="6">
    <source>
        <dbReference type="ARBA" id="ARBA00022840"/>
    </source>
</evidence>
<dbReference type="AlphaFoldDB" id="A0A418Q776"/>
<keyword evidence="4 8" id="KW-0479">Metal-binding</keyword>
<dbReference type="EC" id="2.7.7.108" evidence="8"/>
<keyword evidence="5 8" id="KW-0547">Nucleotide-binding</keyword>
<evidence type="ECO:0000256" key="3">
    <source>
        <dbReference type="ARBA" id="ARBA00022695"/>
    </source>
</evidence>
<dbReference type="InterPro" id="IPR003846">
    <property type="entry name" value="SelO"/>
</dbReference>
<feature type="binding site" evidence="8">
    <location>
        <position position="90"/>
    </location>
    <ligand>
        <name>ATP</name>
        <dbReference type="ChEBI" id="CHEBI:30616"/>
    </ligand>
</feature>
<keyword evidence="7 8" id="KW-0460">Magnesium</keyword>
<feature type="binding site" evidence="8">
    <location>
        <position position="269"/>
    </location>
    <ligand>
        <name>ATP</name>
        <dbReference type="ChEBI" id="CHEBI:30616"/>
    </ligand>
</feature>
<dbReference type="NCBIfam" id="NF000658">
    <property type="entry name" value="PRK00029.1"/>
    <property type="match status" value="1"/>
</dbReference>
<comment type="caution">
    <text evidence="9">The sequence shown here is derived from an EMBL/GenBank/DDBJ whole genome shotgun (WGS) entry which is preliminary data.</text>
</comment>
<feature type="binding site" evidence="8">
    <location>
        <position position="176"/>
    </location>
    <ligand>
        <name>ATP</name>
        <dbReference type="ChEBI" id="CHEBI:30616"/>
    </ligand>
</feature>
<evidence type="ECO:0000313" key="9">
    <source>
        <dbReference type="EMBL" id="RIX34962.1"/>
    </source>
</evidence>
<evidence type="ECO:0000256" key="5">
    <source>
        <dbReference type="ARBA" id="ARBA00022741"/>
    </source>
</evidence>
<feature type="binding site" evidence="8">
    <location>
        <position position="269"/>
    </location>
    <ligand>
        <name>Mg(2+)</name>
        <dbReference type="ChEBI" id="CHEBI:18420"/>
    </ligand>
</feature>
<evidence type="ECO:0000256" key="4">
    <source>
        <dbReference type="ARBA" id="ARBA00022723"/>
    </source>
</evidence>
<dbReference type="GO" id="GO:0030145">
    <property type="term" value="F:manganese ion binding"/>
    <property type="evidence" value="ECO:0007669"/>
    <property type="project" value="UniProtKB-UniRule"/>
</dbReference>
<comment type="cofactor">
    <cofactor evidence="8">
        <name>Mg(2+)</name>
        <dbReference type="ChEBI" id="CHEBI:18420"/>
    </cofactor>
    <cofactor evidence="8">
        <name>Mn(2+)</name>
        <dbReference type="ChEBI" id="CHEBI:29035"/>
    </cofactor>
</comment>
<reference evidence="9 10" key="1">
    <citation type="submission" date="2018-09" db="EMBL/GenBank/DDBJ databases">
        <title>Optimization and identification of Corynebacterium falsenii FN1-14 from fish paste.</title>
        <authorList>
            <person name="Daroonpunt R."/>
            <person name="Tanasupawat S."/>
        </authorList>
    </citation>
    <scope>NUCLEOTIDE SEQUENCE [LARGE SCALE GENOMIC DNA]</scope>
    <source>
        <strain evidence="9 10">FN1-14</strain>
    </source>
</reference>
<name>A0A418Q776_9CORY</name>
<keyword evidence="6 8" id="KW-0067">ATP-binding</keyword>
<keyword evidence="2 8" id="KW-0808">Transferase</keyword>
<dbReference type="OrthoDB" id="9776281at2"/>
<comment type="catalytic activity">
    <reaction evidence="8">
        <text>L-seryl-[protein] + UTP = O-(5'-uridylyl)-L-seryl-[protein] + diphosphate</text>
        <dbReference type="Rhea" id="RHEA:64604"/>
        <dbReference type="Rhea" id="RHEA-COMP:9863"/>
        <dbReference type="Rhea" id="RHEA-COMP:16635"/>
        <dbReference type="ChEBI" id="CHEBI:29999"/>
        <dbReference type="ChEBI" id="CHEBI:33019"/>
        <dbReference type="ChEBI" id="CHEBI:46398"/>
        <dbReference type="ChEBI" id="CHEBI:156051"/>
    </reaction>
</comment>
<evidence type="ECO:0000256" key="7">
    <source>
        <dbReference type="ARBA" id="ARBA00022842"/>
    </source>
</evidence>
<feature type="binding site" evidence="8">
    <location>
        <position position="260"/>
    </location>
    <ligand>
        <name>Mg(2+)</name>
        <dbReference type="ChEBI" id="CHEBI:18420"/>
    </ligand>
</feature>
<dbReference type="Proteomes" id="UP000285278">
    <property type="component" value="Unassembled WGS sequence"/>
</dbReference>
<organism evidence="9 10">
    <name type="scientific">Corynebacterium falsenii</name>
    <dbReference type="NCBI Taxonomy" id="108486"/>
    <lineage>
        <taxon>Bacteria</taxon>
        <taxon>Bacillati</taxon>
        <taxon>Actinomycetota</taxon>
        <taxon>Actinomycetes</taxon>
        <taxon>Mycobacteriales</taxon>
        <taxon>Corynebacteriaceae</taxon>
        <taxon>Corynebacterium</taxon>
    </lineage>
</organism>
<feature type="binding site" evidence="8">
    <location>
        <position position="126"/>
    </location>
    <ligand>
        <name>ATP</name>
        <dbReference type="ChEBI" id="CHEBI:30616"/>
    </ligand>
</feature>
<feature type="active site" description="Proton acceptor" evidence="8">
    <location>
        <position position="259"/>
    </location>
</feature>
<dbReference type="PANTHER" id="PTHR32057">
    <property type="entry name" value="PROTEIN ADENYLYLTRANSFERASE SELO, MITOCHONDRIAL"/>
    <property type="match status" value="1"/>
</dbReference>
<gene>
    <name evidence="8" type="primary">ydiU</name>
    <name evidence="8" type="synonym">selO</name>
    <name evidence="9" type="ORF">D3M95_06595</name>
</gene>
<comment type="catalytic activity">
    <reaction evidence="8">
        <text>L-tyrosyl-[protein] + UTP = O-(5'-uridylyl)-L-tyrosyl-[protein] + diphosphate</text>
        <dbReference type="Rhea" id="RHEA:83887"/>
        <dbReference type="Rhea" id="RHEA-COMP:10136"/>
        <dbReference type="Rhea" id="RHEA-COMP:20238"/>
        <dbReference type="ChEBI" id="CHEBI:33019"/>
        <dbReference type="ChEBI" id="CHEBI:46398"/>
        <dbReference type="ChEBI" id="CHEBI:46858"/>
        <dbReference type="ChEBI" id="CHEBI:90602"/>
    </reaction>
</comment>
<comment type="similarity">
    <text evidence="1 8">Belongs to the SELO family.</text>
</comment>
<dbReference type="STRING" id="1451189.CFAL_06415"/>
<dbReference type="RefSeq" id="WP_119664787.1">
    <property type="nucleotide sequence ID" value="NZ_QXJK01000005.1"/>
</dbReference>
<evidence type="ECO:0000313" key="10">
    <source>
        <dbReference type="Proteomes" id="UP000285278"/>
    </source>
</evidence>
<sequence length="514" mass="55705">MNNLTPPTLQHDFLDGLPELSVAAQAQPCPNPQLVVCNDELAEEIGIDSSWLRTREGIDFLCGANLAEGTQPISQGYAGHQFGSLSPRLGDGRAMLLGEIADATGRLRDIHLKGSGRTVWARGGDGLCPLEPALKEYAFSEAMHALGVPSNRALAVIDTGATVYRTTAERAAILVRVADSHLRIGTFQYAALLDINRFQNSSMGLTRRVADYAIARHYPELAAGPDRYVQLFRAVMNRQADLVAKWMRFGFIHGVMNTDNITISGETIDFGPCAFMDYFAPSTVYSSIDTAGRYAYDQQPTVMGWDLARLAETLVPLVDAPSGLPAGDSGKAAGGGVEQLTAVMNEYPEAYQQAWTREMAEALGIEHASDADKDSLISAFLTLAAHQQPDYTATLRALAETTAVETSPVRAHLSGDTADQWLRTWWALHPTTETMLQRNPAVIPRNHALKAAMQRINDEGLDAADDYLRIVDAVRHPFTVTGDLPAVATSAGMKNPILSAVPKDRADFTTYCGT</sequence>
<feature type="binding site" evidence="8">
    <location>
        <position position="183"/>
    </location>
    <ligand>
        <name>ATP</name>
        <dbReference type="ChEBI" id="CHEBI:30616"/>
    </ligand>
</feature>
<protein>
    <recommendedName>
        <fullName evidence="8">Protein nucleotidyltransferase YdiU</fullName>
        <ecNumber evidence="8">2.7.7.-</ecNumber>
    </recommendedName>
    <alternativeName>
        <fullName evidence="8">Protein adenylyltransferase YdiU</fullName>
        <ecNumber evidence="8">2.7.7.108</ecNumber>
    </alternativeName>
    <alternativeName>
        <fullName evidence="8">Protein uridylyltransferase YdiU</fullName>
        <ecNumber evidence="8">2.7.7.-</ecNumber>
    </alternativeName>
</protein>
<keyword evidence="3 8" id="KW-0548">Nucleotidyltransferase</keyword>
<comment type="catalytic activity">
    <reaction evidence="8">
        <text>L-threonyl-[protein] + ATP = 3-O-(5'-adenylyl)-L-threonyl-[protein] + diphosphate</text>
        <dbReference type="Rhea" id="RHEA:54292"/>
        <dbReference type="Rhea" id="RHEA-COMP:11060"/>
        <dbReference type="Rhea" id="RHEA-COMP:13847"/>
        <dbReference type="ChEBI" id="CHEBI:30013"/>
        <dbReference type="ChEBI" id="CHEBI:30616"/>
        <dbReference type="ChEBI" id="CHEBI:33019"/>
        <dbReference type="ChEBI" id="CHEBI:138113"/>
        <dbReference type="EC" id="2.7.7.108"/>
    </reaction>
</comment>
<comment type="catalytic activity">
    <reaction evidence="8">
        <text>L-seryl-[protein] + ATP = 3-O-(5'-adenylyl)-L-seryl-[protein] + diphosphate</text>
        <dbReference type="Rhea" id="RHEA:58120"/>
        <dbReference type="Rhea" id="RHEA-COMP:9863"/>
        <dbReference type="Rhea" id="RHEA-COMP:15073"/>
        <dbReference type="ChEBI" id="CHEBI:29999"/>
        <dbReference type="ChEBI" id="CHEBI:30616"/>
        <dbReference type="ChEBI" id="CHEBI:33019"/>
        <dbReference type="ChEBI" id="CHEBI:142516"/>
        <dbReference type="EC" id="2.7.7.108"/>
    </reaction>
</comment>
<comment type="catalytic activity">
    <reaction evidence="8">
        <text>L-histidyl-[protein] + UTP = N(tele)-(5'-uridylyl)-L-histidyl-[protein] + diphosphate</text>
        <dbReference type="Rhea" id="RHEA:83891"/>
        <dbReference type="Rhea" id="RHEA-COMP:9745"/>
        <dbReference type="Rhea" id="RHEA-COMP:20239"/>
        <dbReference type="ChEBI" id="CHEBI:29979"/>
        <dbReference type="ChEBI" id="CHEBI:33019"/>
        <dbReference type="ChEBI" id="CHEBI:46398"/>
        <dbReference type="ChEBI" id="CHEBI:233474"/>
    </reaction>
</comment>
<dbReference type="EMBL" id="QXJK01000005">
    <property type="protein sequence ID" value="RIX34962.1"/>
    <property type="molecule type" value="Genomic_DNA"/>
</dbReference>
<proteinExistence type="inferred from homology"/>
<evidence type="ECO:0000256" key="2">
    <source>
        <dbReference type="ARBA" id="ARBA00022679"/>
    </source>
</evidence>
<evidence type="ECO:0000256" key="8">
    <source>
        <dbReference type="HAMAP-Rule" id="MF_00692"/>
    </source>
</evidence>
<dbReference type="HAMAP" id="MF_00692">
    <property type="entry name" value="SelO"/>
    <property type="match status" value="1"/>
</dbReference>
<feature type="binding site" evidence="8">
    <location>
        <position position="125"/>
    </location>
    <ligand>
        <name>ATP</name>
        <dbReference type="ChEBI" id="CHEBI:30616"/>
    </ligand>
</feature>
<evidence type="ECO:0000256" key="1">
    <source>
        <dbReference type="ARBA" id="ARBA00009747"/>
    </source>
</evidence>
<feature type="binding site" evidence="8">
    <location>
        <position position="92"/>
    </location>
    <ligand>
        <name>ATP</name>
        <dbReference type="ChEBI" id="CHEBI:30616"/>
    </ligand>
</feature>
<dbReference type="GO" id="GO:0000287">
    <property type="term" value="F:magnesium ion binding"/>
    <property type="evidence" value="ECO:0007669"/>
    <property type="project" value="UniProtKB-UniRule"/>
</dbReference>
<accession>A0A418Q776</accession>
<comment type="function">
    <text evidence="8">Nucleotidyltransferase involved in the post-translational modification of proteins. It can catalyze the addition of adenosine monophosphate (AMP) or uridine monophosphate (UMP) to a protein, resulting in modifications known as AMPylation and UMPylation.</text>
</comment>